<gene>
    <name evidence="1" type="ORF">CEXT_745651</name>
</gene>
<dbReference type="Proteomes" id="UP001054945">
    <property type="component" value="Unassembled WGS sequence"/>
</dbReference>
<dbReference type="EMBL" id="BPLR01021246">
    <property type="protein sequence ID" value="GIX87542.1"/>
    <property type="molecule type" value="Genomic_DNA"/>
</dbReference>
<proteinExistence type="predicted"/>
<sequence length="23" mass="2777">MSYDEKRQLAPVDTTNWLAFYEV</sequence>
<keyword evidence="2" id="KW-1185">Reference proteome</keyword>
<reference evidence="1 2" key="1">
    <citation type="submission" date="2021-06" db="EMBL/GenBank/DDBJ databases">
        <title>Caerostris extrusa draft genome.</title>
        <authorList>
            <person name="Kono N."/>
            <person name="Arakawa K."/>
        </authorList>
    </citation>
    <scope>NUCLEOTIDE SEQUENCE [LARGE SCALE GENOMIC DNA]</scope>
</reference>
<protein>
    <submittedName>
        <fullName evidence="1">Uncharacterized protein</fullName>
    </submittedName>
</protein>
<feature type="non-terminal residue" evidence="1">
    <location>
        <position position="23"/>
    </location>
</feature>
<evidence type="ECO:0000313" key="1">
    <source>
        <dbReference type="EMBL" id="GIX87542.1"/>
    </source>
</evidence>
<evidence type="ECO:0000313" key="2">
    <source>
        <dbReference type="Proteomes" id="UP001054945"/>
    </source>
</evidence>
<accession>A0AAV4NRU0</accession>
<comment type="caution">
    <text evidence="1">The sequence shown here is derived from an EMBL/GenBank/DDBJ whole genome shotgun (WGS) entry which is preliminary data.</text>
</comment>
<dbReference type="AlphaFoldDB" id="A0AAV4NRU0"/>
<name>A0AAV4NRU0_CAEEX</name>
<organism evidence="1 2">
    <name type="scientific">Caerostris extrusa</name>
    <name type="common">Bark spider</name>
    <name type="synonym">Caerostris bankana</name>
    <dbReference type="NCBI Taxonomy" id="172846"/>
    <lineage>
        <taxon>Eukaryota</taxon>
        <taxon>Metazoa</taxon>
        <taxon>Ecdysozoa</taxon>
        <taxon>Arthropoda</taxon>
        <taxon>Chelicerata</taxon>
        <taxon>Arachnida</taxon>
        <taxon>Araneae</taxon>
        <taxon>Araneomorphae</taxon>
        <taxon>Entelegynae</taxon>
        <taxon>Araneoidea</taxon>
        <taxon>Araneidae</taxon>
        <taxon>Caerostris</taxon>
    </lineage>
</organism>